<dbReference type="AlphaFoldDB" id="A0A2R6VXH4"/>
<proteinExistence type="predicted"/>
<sequence>MQELRSWNYVIFSAVSFGNGAPSFTKYLNSFPFPYYIWKWKGSQLIIAKRYRISSTDSCKSTSPDLYSLTCICRTLCV</sequence>
<protein>
    <submittedName>
        <fullName evidence="1">Uncharacterized protein</fullName>
    </submittedName>
</protein>
<reference evidence="2" key="1">
    <citation type="journal article" date="2017" name="Cell">
        <title>Insights into land plant evolution garnered from the Marchantia polymorpha genome.</title>
        <authorList>
            <person name="Bowman J.L."/>
            <person name="Kohchi T."/>
            <person name="Yamato K.T."/>
            <person name="Jenkins J."/>
            <person name="Shu S."/>
            <person name="Ishizaki K."/>
            <person name="Yamaoka S."/>
            <person name="Nishihama R."/>
            <person name="Nakamura Y."/>
            <person name="Berger F."/>
            <person name="Adam C."/>
            <person name="Aki S.S."/>
            <person name="Althoff F."/>
            <person name="Araki T."/>
            <person name="Arteaga-Vazquez M.A."/>
            <person name="Balasubrmanian S."/>
            <person name="Barry K."/>
            <person name="Bauer D."/>
            <person name="Boehm C.R."/>
            <person name="Briginshaw L."/>
            <person name="Caballero-Perez J."/>
            <person name="Catarino B."/>
            <person name="Chen F."/>
            <person name="Chiyoda S."/>
            <person name="Chovatia M."/>
            <person name="Davies K.M."/>
            <person name="Delmans M."/>
            <person name="Demura T."/>
            <person name="Dierschke T."/>
            <person name="Dolan L."/>
            <person name="Dorantes-Acosta A.E."/>
            <person name="Eklund D.M."/>
            <person name="Florent S.N."/>
            <person name="Flores-Sandoval E."/>
            <person name="Fujiyama A."/>
            <person name="Fukuzawa H."/>
            <person name="Galik B."/>
            <person name="Grimanelli D."/>
            <person name="Grimwood J."/>
            <person name="Grossniklaus U."/>
            <person name="Hamada T."/>
            <person name="Haseloff J."/>
            <person name="Hetherington A.J."/>
            <person name="Higo A."/>
            <person name="Hirakawa Y."/>
            <person name="Hundley H.N."/>
            <person name="Ikeda Y."/>
            <person name="Inoue K."/>
            <person name="Inoue S.I."/>
            <person name="Ishida S."/>
            <person name="Jia Q."/>
            <person name="Kakita M."/>
            <person name="Kanazawa T."/>
            <person name="Kawai Y."/>
            <person name="Kawashima T."/>
            <person name="Kennedy M."/>
            <person name="Kinose K."/>
            <person name="Kinoshita T."/>
            <person name="Kohara Y."/>
            <person name="Koide E."/>
            <person name="Komatsu K."/>
            <person name="Kopischke S."/>
            <person name="Kubo M."/>
            <person name="Kyozuka J."/>
            <person name="Lagercrantz U."/>
            <person name="Lin S.S."/>
            <person name="Lindquist E."/>
            <person name="Lipzen A.M."/>
            <person name="Lu C.W."/>
            <person name="De Luna E."/>
            <person name="Martienssen R.A."/>
            <person name="Minamino N."/>
            <person name="Mizutani M."/>
            <person name="Mizutani M."/>
            <person name="Mochizuki N."/>
            <person name="Monte I."/>
            <person name="Mosher R."/>
            <person name="Nagasaki H."/>
            <person name="Nakagami H."/>
            <person name="Naramoto S."/>
            <person name="Nishitani K."/>
            <person name="Ohtani M."/>
            <person name="Okamoto T."/>
            <person name="Okumura M."/>
            <person name="Phillips J."/>
            <person name="Pollak B."/>
            <person name="Reinders A."/>
            <person name="Rovekamp M."/>
            <person name="Sano R."/>
            <person name="Sawa S."/>
            <person name="Schmid M.W."/>
            <person name="Shirakawa M."/>
            <person name="Solano R."/>
            <person name="Spunde A."/>
            <person name="Suetsugu N."/>
            <person name="Sugano S."/>
            <person name="Sugiyama A."/>
            <person name="Sun R."/>
            <person name="Suzuki Y."/>
            <person name="Takenaka M."/>
            <person name="Takezawa D."/>
            <person name="Tomogane H."/>
            <person name="Tsuzuki M."/>
            <person name="Ueda T."/>
            <person name="Umeda M."/>
            <person name="Ward J.M."/>
            <person name="Watanabe Y."/>
            <person name="Yazaki K."/>
            <person name="Yokoyama R."/>
            <person name="Yoshitake Y."/>
            <person name="Yotsui I."/>
            <person name="Zachgo S."/>
            <person name="Schmutz J."/>
        </authorList>
    </citation>
    <scope>NUCLEOTIDE SEQUENCE [LARGE SCALE GENOMIC DNA]</scope>
    <source>
        <strain evidence="2">Tak-1</strain>
    </source>
</reference>
<dbReference type="Proteomes" id="UP000244005">
    <property type="component" value="Unassembled WGS sequence"/>
</dbReference>
<gene>
    <name evidence="1" type="ORF">MARPO_3724s0001</name>
</gene>
<keyword evidence="2" id="KW-1185">Reference proteome</keyword>
<evidence type="ECO:0000313" key="1">
    <source>
        <dbReference type="EMBL" id="PTQ26263.1"/>
    </source>
</evidence>
<evidence type="ECO:0000313" key="2">
    <source>
        <dbReference type="Proteomes" id="UP000244005"/>
    </source>
</evidence>
<dbReference type="OrthoDB" id="5186at2759"/>
<accession>A0A2R6VXH4</accession>
<name>A0A2R6VXH4_MARPO</name>
<organism evidence="1 2">
    <name type="scientific">Marchantia polymorpha</name>
    <name type="common">Common liverwort</name>
    <name type="synonym">Marchantia aquatica</name>
    <dbReference type="NCBI Taxonomy" id="3197"/>
    <lineage>
        <taxon>Eukaryota</taxon>
        <taxon>Viridiplantae</taxon>
        <taxon>Streptophyta</taxon>
        <taxon>Embryophyta</taxon>
        <taxon>Marchantiophyta</taxon>
        <taxon>Marchantiopsida</taxon>
        <taxon>Marchantiidae</taxon>
        <taxon>Marchantiales</taxon>
        <taxon>Marchantiaceae</taxon>
        <taxon>Marchantia</taxon>
    </lineage>
</organism>
<dbReference type="EMBL" id="KZ775228">
    <property type="protein sequence ID" value="PTQ26263.1"/>
    <property type="molecule type" value="Genomic_DNA"/>
</dbReference>